<reference evidence="1 2" key="1">
    <citation type="submission" date="2015-05" db="EMBL/GenBank/DDBJ databases">
        <title>A genomic and transcriptomic approach to investigate the blue pigment phenotype in Pseudomonas fluorescens.</title>
        <authorList>
            <person name="Andreani N.A."/>
            <person name="Cardazzo B."/>
        </authorList>
    </citation>
    <scope>NUCLEOTIDE SEQUENCE [LARGE SCALE GENOMIC DNA]</scope>
    <source>
        <strain evidence="1 2">Ps_22</strain>
    </source>
</reference>
<accession>A0A120G631</accession>
<gene>
    <name evidence="1" type="ORF">PFLmoz3_05304</name>
</gene>
<organism evidence="1 2">
    <name type="scientific">Pseudomonas fluorescens</name>
    <dbReference type="NCBI Taxonomy" id="294"/>
    <lineage>
        <taxon>Bacteria</taxon>
        <taxon>Pseudomonadati</taxon>
        <taxon>Pseudomonadota</taxon>
        <taxon>Gammaproteobacteria</taxon>
        <taxon>Pseudomonadales</taxon>
        <taxon>Pseudomonadaceae</taxon>
        <taxon>Pseudomonas</taxon>
    </lineage>
</organism>
<name>A0A120G631_PSEFL</name>
<dbReference type="AlphaFoldDB" id="A0A120G631"/>
<dbReference type="Proteomes" id="UP000061348">
    <property type="component" value="Unassembled WGS sequence"/>
</dbReference>
<comment type="caution">
    <text evidence="1">The sequence shown here is derived from an EMBL/GenBank/DDBJ whole genome shotgun (WGS) entry which is preliminary data.</text>
</comment>
<dbReference type="EMBL" id="LCYA01000144">
    <property type="protein sequence ID" value="KWV85046.1"/>
    <property type="molecule type" value="Genomic_DNA"/>
</dbReference>
<evidence type="ECO:0000313" key="1">
    <source>
        <dbReference type="EMBL" id="KWV85046.1"/>
    </source>
</evidence>
<evidence type="ECO:0000313" key="2">
    <source>
        <dbReference type="Proteomes" id="UP000061348"/>
    </source>
</evidence>
<protein>
    <submittedName>
        <fullName evidence="1">Uncharacterized protein</fullName>
    </submittedName>
</protein>
<sequence length="307" mass="31940">MVEVGTVAAIAHLFGKVAVGGGNQAHIHLVLLVRPQALQLAALQHAQQLGLHGQRQLTHFIQEQGTAIGQFELAPALVRRASKGAAHMTEQFALYQGLGQGCTVEADQRFVGAGGGGVDRLGHQFLADPGFAGNQHGQVTAADQVDFLDQALVRFALADHFLGLLATGLAIDLGALVLVFGPQRQALDAFSHVDGGRGEAGEGLQGVQLDPFKALGIEGVQGQQPPGLVIDKQRAAHAVVDFQLAVQTGDQAVIGVGQLAVTVEAGRARAAQQDLEARMFADLEASPQGIGAQAVHGQRHQPLAVQA</sequence>
<proteinExistence type="predicted"/>
<dbReference type="AntiFam" id="ANF00203">
    <property type="entry name" value="Shadow ORF (opposite algB)"/>
</dbReference>
<dbReference type="AntiFam" id="ANF00077">
    <property type="entry name" value="Shadow ORF (opposite AtoC)"/>
</dbReference>